<evidence type="ECO:0000256" key="1">
    <source>
        <dbReference type="SAM" id="Coils"/>
    </source>
</evidence>
<dbReference type="GO" id="GO:0000785">
    <property type="term" value="C:chromatin"/>
    <property type="evidence" value="ECO:0007669"/>
    <property type="project" value="TreeGrafter"/>
</dbReference>
<comment type="caution">
    <text evidence="3">The sequence shown here is derived from an EMBL/GenBank/DDBJ whole genome shotgun (WGS) entry which is preliminary data.</text>
</comment>
<dbReference type="GO" id="GO:0000796">
    <property type="term" value="C:condensin complex"/>
    <property type="evidence" value="ECO:0007669"/>
    <property type="project" value="TreeGrafter"/>
</dbReference>
<dbReference type="AlphaFoldDB" id="A0A9N9ZGS6"/>
<accession>A0A9N9ZGS6</accession>
<evidence type="ECO:0000313" key="3">
    <source>
        <dbReference type="EMBL" id="CAH0055171.1"/>
    </source>
</evidence>
<feature type="region of interest" description="Disordered" evidence="2">
    <location>
        <begin position="241"/>
        <end position="287"/>
    </location>
</feature>
<gene>
    <name evidence="3" type="ORF">CSOL1703_00017074</name>
</gene>
<feature type="compositionally biased region" description="Low complexity" evidence="2">
    <location>
        <begin position="77"/>
        <end position="88"/>
    </location>
</feature>
<feature type="region of interest" description="Disordered" evidence="2">
    <location>
        <begin position="192"/>
        <end position="217"/>
    </location>
</feature>
<dbReference type="GO" id="GO:0000793">
    <property type="term" value="C:condensed chromosome"/>
    <property type="evidence" value="ECO:0007669"/>
    <property type="project" value="TreeGrafter"/>
</dbReference>
<feature type="region of interest" description="Disordered" evidence="2">
    <location>
        <begin position="23"/>
        <end position="108"/>
    </location>
</feature>
<dbReference type="EMBL" id="CABFOC020000054">
    <property type="protein sequence ID" value="CAH0055171.1"/>
    <property type="molecule type" value="Genomic_DNA"/>
</dbReference>
<sequence length="697" mass="77400">MDAVGDNVPLALRRGRRSNFGVRIKSEPDAVPEAKTPRRSSSKRRVRFSDSAATGLTPMVRRTVLTTPTSTRRRRVSAPATTPSSSSTNRITDPASHDGPGTPGLRHVIDGRVDRHQRRSALRTALEKLDFTHRRSNQQAKTQITQLRDELRLRDREIYELQNATIIVDNDRLWELEQQVDDLQAELREARSRQDLRESSPMDWTFGAPPSTHHRSRGFDADDEDQFGEATMAQLMCSTPSRVRSSFPTPPATSPPPYGPGTPTMGRFNPPDLALTPARQPELPRTTTAGVQASLPDPMAQAEMESLQREARKLSETLDTQLSLLEGISRRLPRDSTVIDGDDTVVVWGPEAVEKQVDAVMRTLSDRAAALTSLTTTISALGYPGNDASEMLTSLATSFRAARLELEYLTPGEITLPLTSRSAEVLDLLLVRLRELARKVKEGDDAIDEYHAIELNLRKQLDSRVSVMDDLKADLADKEGQVTSKIANITELEVANDRLKGAVEGYLRDISQLEQLVEKMESESTVKNSTVAERDASISELEGKLEAASRRASDLQDELEVVQASRKKHLDSVNRRSGEALALRDARVKELRDEVDRVNSSLRSAHETICRLRADHGYVERENQTLREAVEGMKGELQKVMKRSEEILAASSSGTGEASSSPREYLSGNLARRLGSSSKRRRPDSGLGFMEDDEVDF</sequence>
<dbReference type="PANTHER" id="PTHR43941:SF1">
    <property type="entry name" value="STRUCTURAL MAINTENANCE OF CHROMOSOMES PROTEIN 2"/>
    <property type="match status" value="1"/>
</dbReference>
<dbReference type="OrthoDB" id="3532430at2759"/>
<keyword evidence="1" id="KW-0175">Coiled coil</keyword>
<keyword evidence="4" id="KW-1185">Reference proteome</keyword>
<name>A0A9N9ZGS6_9HYPO</name>
<dbReference type="GO" id="GO:0003682">
    <property type="term" value="F:chromatin binding"/>
    <property type="evidence" value="ECO:0007669"/>
    <property type="project" value="TreeGrafter"/>
</dbReference>
<protein>
    <submittedName>
        <fullName evidence="3">Uncharacterized protein</fullName>
    </submittedName>
</protein>
<organism evidence="3 4">
    <name type="scientific">Clonostachys solani</name>
    <dbReference type="NCBI Taxonomy" id="160281"/>
    <lineage>
        <taxon>Eukaryota</taxon>
        <taxon>Fungi</taxon>
        <taxon>Dikarya</taxon>
        <taxon>Ascomycota</taxon>
        <taxon>Pezizomycotina</taxon>
        <taxon>Sordariomycetes</taxon>
        <taxon>Hypocreomycetidae</taxon>
        <taxon>Hypocreales</taxon>
        <taxon>Bionectriaceae</taxon>
        <taxon>Clonostachys</taxon>
    </lineage>
</organism>
<feature type="region of interest" description="Disordered" evidence="2">
    <location>
        <begin position="650"/>
        <end position="697"/>
    </location>
</feature>
<feature type="coiled-coil region" evidence="1">
    <location>
        <begin position="496"/>
        <end position="643"/>
    </location>
</feature>
<feature type="compositionally biased region" description="Basic residues" evidence="2">
    <location>
        <begin position="37"/>
        <end position="46"/>
    </location>
</feature>
<reference evidence="3 4" key="2">
    <citation type="submission" date="2021-10" db="EMBL/GenBank/DDBJ databases">
        <authorList>
            <person name="Piombo E."/>
        </authorList>
    </citation>
    <scope>NUCLEOTIDE SEQUENCE [LARGE SCALE GENOMIC DNA]</scope>
</reference>
<dbReference type="Proteomes" id="UP000775872">
    <property type="component" value="Unassembled WGS sequence"/>
</dbReference>
<dbReference type="PANTHER" id="PTHR43941">
    <property type="entry name" value="STRUCTURAL MAINTENANCE OF CHROMOSOMES PROTEIN 2"/>
    <property type="match status" value="1"/>
</dbReference>
<evidence type="ECO:0000256" key="2">
    <source>
        <dbReference type="SAM" id="MobiDB-lite"/>
    </source>
</evidence>
<dbReference type="Gene3D" id="1.10.287.1490">
    <property type="match status" value="1"/>
</dbReference>
<proteinExistence type="predicted"/>
<reference evidence="4" key="1">
    <citation type="submission" date="2019-06" db="EMBL/GenBank/DDBJ databases">
        <authorList>
            <person name="Broberg M."/>
        </authorList>
    </citation>
    <scope>NUCLEOTIDE SEQUENCE [LARGE SCALE GENOMIC DNA]</scope>
</reference>
<dbReference type="GO" id="GO:0007076">
    <property type="term" value="P:mitotic chromosome condensation"/>
    <property type="evidence" value="ECO:0007669"/>
    <property type="project" value="TreeGrafter"/>
</dbReference>
<feature type="compositionally biased region" description="Low complexity" evidence="2">
    <location>
        <begin position="60"/>
        <end position="70"/>
    </location>
</feature>
<feature type="compositionally biased region" description="Low complexity" evidence="2">
    <location>
        <begin position="650"/>
        <end position="661"/>
    </location>
</feature>
<evidence type="ECO:0000313" key="4">
    <source>
        <dbReference type="Proteomes" id="UP000775872"/>
    </source>
</evidence>
<feature type="compositionally biased region" description="Pro residues" evidence="2">
    <location>
        <begin position="248"/>
        <end position="260"/>
    </location>
</feature>